<keyword evidence="1" id="KW-0175">Coiled coil</keyword>
<reference evidence="2" key="1">
    <citation type="submission" date="2023-04" db="EMBL/GenBank/DDBJ databases">
        <title>Draft genome sequences of Lactobacillus delbrueckii subsp. bulgaricus ME-900 and ME-901 with improved acid tolerance.</title>
        <authorList>
            <person name="Ishida T."/>
            <person name="Yamamoto E."/>
            <person name="Koizumi A."/>
            <person name="Fujiwara S."/>
            <person name="Makino S."/>
            <person name="Kano H."/>
            <person name="Kimura K."/>
        </authorList>
    </citation>
    <scope>NUCLEOTIDE SEQUENCE</scope>
    <source>
        <strain evidence="2">ME-900</strain>
    </source>
</reference>
<accession>A0AAV5PF14</accession>
<gene>
    <name evidence="2" type="ORF">ME0900_11670</name>
</gene>
<feature type="coiled-coil region" evidence="1">
    <location>
        <begin position="645"/>
        <end position="679"/>
    </location>
</feature>
<dbReference type="SUPFAM" id="SSF52540">
    <property type="entry name" value="P-loop containing nucleoside triphosphate hydrolases"/>
    <property type="match status" value="2"/>
</dbReference>
<comment type="caution">
    <text evidence="2">The sequence shown here is derived from an EMBL/GenBank/DDBJ whole genome shotgun (WGS) entry which is preliminary data.</text>
</comment>
<name>A0AAV5PF14_LACDE</name>
<dbReference type="Gene3D" id="1.10.287.1490">
    <property type="match status" value="1"/>
</dbReference>
<feature type="coiled-coil region" evidence="1">
    <location>
        <begin position="493"/>
        <end position="520"/>
    </location>
</feature>
<dbReference type="EMBL" id="BSWK01000015">
    <property type="protein sequence ID" value="GMB86794.1"/>
    <property type="molecule type" value="Genomic_DNA"/>
</dbReference>
<protein>
    <submittedName>
        <fullName evidence="2">Chromosome segregation ATPase</fullName>
    </submittedName>
</protein>
<dbReference type="Pfam" id="PF13558">
    <property type="entry name" value="SbcC_Walker_B"/>
    <property type="match status" value="1"/>
</dbReference>
<dbReference type="AlphaFoldDB" id="A0AAV5PF14"/>
<dbReference type="RefSeq" id="WP_014564942.1">
    <property type="nucleotide sequence ID" value="NZ_BSWJ01000011.1"/>
</dbReference>
<dbReference type="Gene3D" id="3.40.50.300">
    <property type="entry name" value="P-loop containing nucleotide triphosphate hydrolases"/>
    <property type="match status" value="2"/>
</dbReference>
<dbReference type="PANTHER" id="PTHR45615:SF80">
    <property type="entry name" value="GRIP DOMAIN-CONTAINING PROTEIN"/>
    <property type="match status" value="1"/>
</dbReference>
<dbReference type="Proteomes" id="UP001165243">
    <property type="component" value="Unassembled WGS sequence"/>
</dbReference>
<evidence type="ECO:0000313" key="2">
    <source>
        <dbReference type="EMBL" id="GMB86794.1"/>
    </source>
</evidence>
<organism evidence="2 3">
    <name type="scientific">Lactobacillus delbrueckii subsp. bulgaricus</name>
    <dbReference type="NCBI Taxonomy" id="1585"/>
    <lineage>
        <taxon>Bacteria</taxon>
        <taxon>Bacillati</taxon>
        <taxon>Bacillota</taxon>
        <taxon>Bacilli</taxon>
        <taxon>Lactobacillales</taxon>
        <taxon>Lactobacillaceae</taxon>
        <taxon>Lactobacillus</taxon>
    </lineage>
</organism>
<dbReference type="InterPro" id="IPR027417">
    <property type="entry name" value="P-loop_NTPase"/>
</dbReference>
<evidence type="ECO:0000256" key="1">
    <source>
        <dbReference type="SAM" id="Coils"/>
    </source>
</evidence>
<sequence>MTNYKLNRFGFYNYFNYRNQTFDANTQSIVFNGENGSGKTATMLSLFPTIFLGSMRVVDNKRSLDYYIKAGEAGFAWVEFKADYLLQTLLLAYSKSADGSNTNHYYYVLKQGVKGDDLPYSTSWPEFRGAVNPYVEHRYETQADYQNAINQLFFGFASQSEMQEYFEHLAAFEKPPLKQTGSTAELDSALKTALPNLSHYADRATVENFIDNTLAMVEEEKKKAELDKLNNALAKTEEWETLTNKPTLAQIQNFYGKAKTELGQKQEQFEKLKASLAETEEAITQLKSNQASISQDLKAKEGEQQALQAVIDAKNLDQLSRKIAQTKDERNNRERDFEAAQKDRKNAEKRLLAYTEDARKEKNALVILEGRLATTKIELAKYQVQADFEEKYPDAKGLLKKQKLLLEKLDKLAKQNQELATELGIVNKAINAFDETVYTDNIASALAELDQETSAWLKEREISFDQVAEFDLDVYEDRRHLLENARGQYQEAIAETKNDIRLEKAQLKQLSSDLEKLQEQPKPETTAVFKDGKQLFELVDFKEGVPSNLQLQLESDLKYSNLLYALFDGQEIKTGLEADGFTANVNNVSTKDLPTLADYLVSQDDRVNAFLQAIAVKDGHISYASVNVHSEKGTVVTHIGESNRQKERERQITLLTEEINQVKQRLADLADKLASYQELFKQADPATFPKSDKVTEAQIAYNNALAEQDKRLKKQEKLQVQLADFHRQKEQFTSELCPDLPAESKEFADYRLAWDKYQDKQVQRIMQENDLLKQKGRLASAESRIKQARAELSEKTKQVQDKQDRLTEIKVQIATLEKQLEEIRNDPETKKQLARKEELDQLLKELEKQLNEIEFKLERENNHLTAYQERLPEKQAAYEDLDHEYAAVSDLLEKLNLTEKVKDASPNDWNSEQVKASNQSKANLAMSAVNSINDKTDYRVDNSKRLEFEDIELSDYLLVQVQNLLHEIAVVHYYYGGQELELSKLYDDIRQQLESFQASADDEVQRLARYLNNSTILQKIRQATAEATTLTKQISKSLKEKEQTSHISFYTSFSEIPDYRKDYLAAFGNTSIDSPESQNAVTLLMDRFWTYIKDNNDEMTRDELVDHFYEEFDYKKWYRFNISFRRHAGDAPEKMTDRKLNAFSEGQRSRAILEPLLIVLELDEKKMSNPLAPKIILMDESFSGIDDEQQELLLKNIYDIADNFIATGYNARLAVPENSKDTTYFTLIDHTVDGKNHFISVEQSIVRKNR</sequence>
<dbReference type="PANTHER" id="PTHR45615">
    <property type="entry name" value="MYOSIN HEAVY CHAIN, NON-MUSCLE"/>
    <property type="match status" value="1"/>
</dbReference>
<feature type="coiled-coil region" evidence="1">
    <location>
        <begin position="262"/>
        <end position="364"/>
    </location>
</feature>
<feature type="coiled-coil region" evidence="1">
    <location>
        <begin position="771"/>
        <end position="870"/>
    </location>
</feature>
<dbReference type="CDD" id="cd00267">
    <property type="entry name" value="ABC_ATPase"/>
    <property type="match status" value="1"/>
</dbReference>
<evidence type="ECO:0000313" key="3">
    <source>
        <dbReference type="Proteomes" id="UP001165243"/>
    </source>
</evidence>
<proteinExistence type="predicted"/>